<dbReference type="Proteomes" id="UP000481153">
    <property type="component" value="Unassembled WGS sequence"/>
</dbReference>
<evidence type="ECO:0000259" key="8">
    <source>
        <dbReference type="PROSITE" id="PS50600"/>
    </source>
</evidence>
<evidence type="ECO:0000256" key="5">
    <source>
        <dbReference type="ARBA" id="ARBA00023860"/>
    </source>
</evidence>
<evidence type="ECO:0000256" key="4">
    <source>
        <dbReference type="ARBA" id="ARBA00022801"/>
    </source>
</evidence>
<feature type="compositionally biased region" description="Polar residues" evidence="6">
    <location>
        <begin position="78"/>
        <end position="90"/>
    </location>
</feature>
<dbReference type="InterPro" id="IPR008271">
    <property type="entry name" value="Ser/Thr_kinase_AS"/>
</dbReference>
<sequence>MEGDEKRQELQVLDAEIDQILSAEPSPPKKPRGFGLGKTRRDNLPPPNARQTMSFGRAQSTDKRVNKRFWADEGRTPDFTTSVLPTSREQNPAPYSISNQFSNKPRPTIPSTRIVPGKALLGTEAKKTPIYSAPHKDLLRVSKPADRGILENCSGGKLWPSRGQVLTPPGKKVLKSTVPTDSSSWRSHDAADDEIDSRHALNRRPKVDDQMFMLKRPLQMKHQTFSRRESAPTPRPFRDSPPRRQSGGTAEKPIHLSDSEDDEKKPNNELELMCRTVLYRTKRYRDKPVKFLEKSLRLTIHEIMYSLIVEVLISKLSPIFVVIKLEGDTSFLALQPSSESACLNLIDRLRQSHGFLPLRELNDADDEEYLKFKEIVIDRQARRVKSSPVVLTYPLPPDATDVITITQEDLTRLQPQEYFNDNLVDYYFKWLLAVKMPQCAPYTICLSSHFFTQLRDNLENVATWFSPQSLLQKDLIFVPINMNVHWSLAVIIRPKNFTLGDTSEQPTVIATIDSMGQFHRRSKILSNLKHFLAAHSDLDEEACQAIKGQVLYGPQQSNAHDCGVYMLLAAQSIMAKFGKARKRGVTIDVDDLLDKHAFSQADVDRTRQVMLDNLNADAEKYAQLMQDRQLLRYRASFPSQPPNSNLRFFDANDIFPTIYHFSFCKDRQGLSMASLTPGSSRFGDDSVQFLLGSRIASGGFGHVHHGINVATREQVAVKIERHAKMVLNQVMYESRLYKILAGGSPSSSNPADSVAEGIAKVHWYGYVGNSYVMVTDLLGPSLEDLLERCGGRFQLKTVLMLANQLISRLEFMHSKKFFHRDIKPANFLMGLGDHANVCYLIDFGLAKRFIDSRTNAHIKYHDKAGHIGTQRFASKNASKGMEQSRRDDMESLGYVLLYCLRGSLPWQIAEKNEQAALKMKINTSVESLCQGCPDEFRAYFEHVGALRFEDKPDYDLLRGLFSDLFTRSGFQSDGIFDWSVPTTETMKLAQESDVVAPPTTLADCNALGGINSLAMSGASDAVKSEGAKRGIPAKSFPSRDLDFDEDAPPKRQCIRHETIESNVSMTR</sequence>
<dbReference type="Gene3D" id="1.10.510.10">
    <property type="entry name" value="Transferase(Phosphotransferase) domain 1"/>
    <property type="match status" value="1"/>
</dbReference>
<feature type="compositionally biased region" description="Polar residues" evidence="6">
    <location>
        <begin position="49"/>
        <end position="59"/>
    </location>
</feature>
<feature type="region of interest" description="Disordered" evidence="6">
    <location>
        <begin position="160"/>
        <end position="267"/>
    </location>
</feature>
<feature type="region of interest" description="Disordered" evidence="6">
    <location>
        <begin position="1024"/>
        <end position="1067"/>
    </location>
</feature>
<gene>
    <name evidence="9" type="ORF">Ae201684_016229</name>
</gene>
<feature type="compositionally biased region" description="Basic and acidic residues" evidence="6">
    <location>
        <begin position="60"/>
        <end position="76"/>
    </location>
</feature>
<evidence type="ECO:0000259" key="7">
    <source>
        <dbReference type="PROSITE" id="PS50011"/>
    </source>
</evidence>
<dbReference type="InterPro" id="IPR000719">
    <property type="entry name" value="Prot_kinase_dom"/>
</dbReference>
<dbReference type="SUPFAM" id="SSF56112">
    <property type="entry name" value="Protein kinase-like (PK-like)"/>
    <property type="match status" value="1"/>
</dbReference>
<dbReference type="CDD" id="cd14016">
    <property type="entry name" value="STKc_CK1"/>
    <property type="match status" value="1"/>
</dbReference>
<dbReference type="GO" id="GO:0008234">
    <property type="term" value="F:cysteine-type peptidase activity"/>
    <property type="evidence" value="ECO:0007669"/>
    <property type="project" value="InterPro"/>
</dbReference>
<dbReference type="Pfam" id="PF02902">
    <property type="entry name" value="Peptidase_C48"/>
    <property type="match status" value="1"/>
</dbReference>
<dbReference type="EMBL" id="VJMJ01000245">
    <property type="protein sequence ID" value="KAF0725286.1"/>
    <property type="molecule type" value="Genomic_DNA"/>
</dbReference>
<evidence type="ECO:0000256" key="2">
    <source>
        <dbReference type="ARBA" id="ARBA00012513"/>
    </source>
</evidence>
<evidence type="ECO:0000256" key="3">
    <source>
        <dbReference type="ARBA" id="ARBA00022670"/>
    </source>
</evidence>
<dbReference type="InterPro" id="IPR011009">
    <property type="entry name" value="Kinase-like_dom_sf"/>
</dbReference>
<feature type="compositionally biased region" description="Basic and acidic residues" evidence="6">
    <location>
        <begin position="252"/>
        <end position="267"/>
    </location>
</feature>
<dbReference type="EC" id="2.7.11.1" evidence="2"/>
<feature type="compositionally biased region" description="Basic and acidic residues" evidence="6">
    <location>
        <begin position="226"/>
        <end position="242"/>
    </location>
</feature>
<organism evidence="9 10">
    <name type="scientific">Aphanomyces euteiches</name>
    <dbReference type="NCBI Taxonomy" id="100861"/>
    <lineage>
        <taxon>Eukaryota</taxon>
        <taxon>Sar</taxon>
        <taxon>Stramenopiles</taxon>
        <taxon>Oomycota</taxon>
        <taxon>Saprolegniomycetes</taxon>
        <taxon>Saprolegniales</taxon>
        <taxon>Verrucalvaceae</taxon>
        <taxon>Aphanomyces</taxon>
    </lineage>
</organism>
<protein>
    <recommendedName>
        <fullName evidence="5">Casein kinase I</fullName>
        <ecNumber evidence="2">2.7.11.1</ecNumber>
    </recommendedName>
</protein>
<dbReference type="VEuPathDB" id="FungiDB:AeMF1_013619"/>
<dbReference type="InterPro" id="IPR050235">
    <property type="entry name" value="CK1_Ser-Thr_kinase"/>
</dbReference>
<evidence type="ECO:0000313" key="10">
    <source>
        <dbReference type="Proteomes" id="UP000481153"/>
    </source>
</evidence>
<evidence type="ECO:0000313" key="9">
    <source>
        <dbReference type="EMBL" id="KAF0725286.1"/>
    </source>
</evidence>
<accession>A0A6G0WCU9</accession>
<dbReference type="AlphaFoldDB" id="A0A6G0WCU9"/>
<dbReference type="PROSITE" id="PS50011">
    <property type="entry name" value="PROTEIN_KINASE_DOM"/>
    <property type="match status" value="1"/>
</dbReference>
<evidence type="ECO:0000256" key="6">
    <source>
        <dbReference type="SAM" id="MobiDB-lite"/>
    </source>
</evidence>
<dbReference type="InterPro" id="IPR003653">
    <property type="entry name" value="Peptidase_C48_C"/>
</dbReference>
<feature type="domain" description="Protein kinase" evidence="7">
    <location>
        <begin position="689"/>
        <end position="965"/>
    </location>
</feature>
<dbReference type="GO" id="GO:0004674">
    <property type="term" value="F:protein serine/threonine kinase activity"/>
    <property type="evidence" value="ECO:0007669"/>
    <property type="project" value="UniProtKB-EC"/>
</dbReference>
<dbReference type="SMART" id="SM00220">
    <property type="entry name" value="S_TKc"/>
    <property type="match status" value="1"/>
</dbReference>
<keyword evidence="4" id="KW-0378">Hydrolase</keyword>
<dbReference type="SUPFAM" id="SSF54001">
    <property type="entry name" value="Cysteine proteinases"/>
    <property type="match status" value="1"/>
</dbReference>
<feature type="compositionally biased region" description="Polar residues" evidence="6">
    <location>
        <begin position="96"/>
        <end position="111"/>
    </location>
</feature>
<comment type="caution">
    <text evidence="9">The sequence shown here is derived from an EMBL/GenBank/DDBJ whole genome shotgun (WGS) entry which is preliminary data.</text>
</comment>
<evidence type="ECO:0000256" key="1">
    <source>
        <dbReference type="ARBA" id="ARBA00005234"/>
    </source>
</evidence>
<dbReference type="Gene3D" id="3.40.395.10">
    <property type="entry name" value="Adenoviral Proteinase, Chain A"/>
    <property type="match status" value="1"/>
</dbReference>
<feature type="domain" description="Ubiquitin-like protease family profile" evidence="8">
    <location>
        <begin position="403"/>
        <end position="573"/>
    </location>
</feature>
<feature type="region of interest" description="Disordered" evidence="6">
    <location>
        <begin position="18"/>
        <end position="116"/>
    </location>
</feature>
<dbReference type="GO" id="GO:0005524">
    <property type="term" value="F:ATP binding"/>
    <property type="evidence" value="ECO:0007669"/>
    <property type="project" value="InterPro"/>
</dbReference>
<dbReference type="InterPro" id="IPR038765">
    <property type="entry name" value="Papain-like_cys_pep_sf"/>
</dbReference>
<reference evidence="9 10" key="1">
    <citation type="submission" date="2019-07" db="EMBL/GenBank/DDBJ databases">
        <title>Genomics analysis of Aphanomyces spp. identifies a new class of oomycete effector associated with host adaptation.</title>
        <authorList>
            <person name="Gaulin E."/>
        </authorList>
    </citation>
    <scope>NUCLEOTIDE SEQUENCE [LARGE SCALE GENOMIC DNA]</scope>
    <source>
        <strain evidence="9 10">ATCC 201684</strain>
    </source>
</reference>
<dbReference type="VEuPathDB" id="FungiDB:AeMF1_006605"/>
<dbReference type="GO" id="GO:0006508">
    <property type="term" value="P:proteolysis"/>
    <property type="evidence" value="ECO:0007669"/>
    <property type="project" value="UniProtKB-KW"/>
</dbReference>
<keyword evidence="10" id="KW-1185">Reference proteome</keyword>
<dbReference type="PANTHER" id="PTHR11909">
    <property type="entry name" value="CASEIN KINASE-RELATED"/>
    <property type="match status" value="1"/>
</dbReference>
<name>A0A6G0WCU9_9STRA</name>
<comment type="similarity">
    <text evidence="1">Belongs to the peptidase C48 family.</text>
</comment>
<dbReference type="PROSITE" id="PS50600">
    <property type="entry name" value="ULP_PROTEASE"/>
    <property type="match status" value="1"/>
</dbReference>
<proteinExistence type="inferred from homology"/>
<dbReference type="PROSITE" id="PS00108">
    <property type="entry name" value="PROTEIN_KINASE_ST"/>
    <property type="match status" value="1"/>
</dbReference>
<keyword evidence="3" id="KW-0645">Protease</keyword>
<dbReference type="Pfam" id="PF00069">
    <property type="entry name" value="Pkinase"/>
    <property type="match status" value="1"/>
</dbReference>